<dbReference type="InterPro" id="IPR052000">
    <property type="entry name" value="ETFRF1"/>
</dbReference>
<dbReference type="EMBL" id="NBII01000004">
    <property type="protein sequence ID" value="PAV19848.1"/>
    <property type="molecule type" value="Genomic_DNA"/>
</dbReference>
<name>A0A286UJV7_9AGAM</name>
<dbReference type="PANTHER" id="PTHR21024:SF0">
    <property type="entry name" value="ELECTRON TRANSFER FLAVOPROTEIN REGULATORY FACTOR 1"/>
    <property type="match status" value="1"/>
</dbReference>
<keyword evidence="4" id="KW-1185">Reference proteome</keyword>
<gene>
    <name evidence="3" type="ORF">PNOK_0478200</name>
</gene>
<feature type="domain" description="Complex 1 LYR protein" evidence="2">
    <location>
        <begin position="22"/>
        <end position="64"/>
    </location>
</feature>
<proteinExistence type="inferred from homology"/>
<evidence type="ECO:0000259" key="2">
    <source>
        <dbReference type="Pfam" id="PF05347"/>
    </source>
</evidence>
<organism evidence="3 4">
    <name type="scientific">Pyrrhoderma noxium</name>
    <dbReference type="NCBI Taxonomy" id="2282107"/>
    <lineage>
        <taxon>Eukaryota</taxon>
        <taxon>Fungi</taxon>
        <taxon>Dikarya</taxon>
        <taxon>Basidiomycota</taxon>
        <taxon>Agaricomycotina</taxon>
        <taxon>Agaricomycetes</taxon>
        <taxon>Hymenochaetales</taxon>
        <taxon>Hymenochaetaceae</taxon>
        <taxon>Pyrrhoderma</taxon>
    </lineage>
</organism>
<reference evidence="3 4" key="1">
    <citation type="journal article" date="2017" name="Mol. Ecol.">
        <title>Comparative and population genomic landscape of Phellinus noxius: A hypervariable fungus causing root rot in trees.</title>
        <authorList>
            <person name="Chung C.L."/>
            <person name="Lee T.J."/>
            <person name="Akiba M."/>
            <person name="Lee H.H."/>
            <person name="Kuo T.H."/>
            <person name="Liu D."/>
            <person name="Ke H.M."/>
            <person name="Yokoi T."/>
            <person name="Roa M.B."/>
            <person name="Lu M.J."/>
            <person name="Chang Y.Y."/>
            <person name="Ann P.J."/>
            <person name="Tsai J.N."/>
            <person name="Chen C.Y."/>
            <person name="Tzean S.S."/>
            <person name="Ota Y."/>
            <person name="Hattori T."/>
            <person name="Sahashi N."/>
            <person name="Liou R.F."/>
            <person name="Kikuchi T."/>
            <person name="Tsai I.J."/>
        </authorList>
    </citation>
    <scope>NUCLEOTIDE SEQUENCE [LARGE SCALE GENOMIC DNA]</scope>
    <source>
        <strain evidence="3 4">FFPRI411160</strain>
    </source>
</reference>
<comment type="caution">
    <text evidence="3">The sequence shown here is derived from an EMBL/GenBank/DDBJ whole genome shotgun (WGS) entry which is preliminary data.</text>
</comment>
<sequence length="97" mass="11853">MMIPVTLYYESWGRKVPSYDELHRLGRDYPNPSYDFHVKLRRMYERNRNLTNPEDIERALQLAEFIRNETIALIKLSKYRHLRRAYPPIEDILNQDK</sequence>
<dbReference type="STRING" id="2282107.A0A286UJV7"/>
<evidence type="ECO:0000313" key="4">
    <source>
        <dbReference type="Proteomes" id="UP000217199"/>
    </source>
</evidence>
<dbReference type="PANTHER" id="PTHR21024">
    <property type="entry name" value="GROWTH HORMONE-INDUCIBLE SOLUBLE PROTEIN-RELATED"/>
    <property type="match status" value="1"/>
</dbReference>
<accession>A0A286UJV7</accession>
<dbReference type="Pfam" id="PF05347">
    <property type="entry name" value="Complex1_LYR"/>
    <property type="match status" value="1"/>
</dbReference>
<dbReference type="Proteomes" id="UP000217199">
    <property type="component" value="Unassembled WGS sequence"/>
</dbReference>
<evidence type="ECO:0000313" key="3">
    <source>
        <dbReference type="EMBL" id="PAV19848.1"/>
    </source>
</evidence>
<dbReference type="InterPro" id="IPR045296">
    <property type="entry name" value="Complex1_LYR_ETFRF1_LYRM5"/>
</dbReference>
<dbReference type="OrthoDB" id="10258445at2759"/>
<dbReference type="AlphaFoldDB" id="A0A286UJV7"/>
<protein>
    <submittedName>
        <fullName evidence="3">Lyr motif-containing 5</fullName>
    </submittedName>
</protein>
<dbReference type="GO" id="GO:0090324">
    <property type="term" value="P:negative regulation of oxidative phosphorylation"/>
    <property type="evidence" value="ECO:0007669"/>
    <property type="project" value="InterPro"/>
</dbReference>
<dbReference type="GO" id="GO:0005739">
    <property type="term" value="C:mitochondrion"/>
    <property type="evidence" value="ECO:0007669"/>
    <property type="project" value="TreeGrafter"/>
</dbReference>
<comment type="similarity">
    <text evidence="1">Belongs to the complex I LYR family.</text>
</comment>
<evidence type="ECO:0000256" key="1">
    <source>
        <dbReference type="ARBA" id="ARBA00009508"/>
    </source>
</evidence>
<dbReference type="InterPro" id="IPR008011">
    <property type="entry name" value="Complex1_LYR_dom"/>
</dbReference>
<dbReference type="InParanoid" id="A0A286UJV7"/>
<dbReference type="CDD" id="cd20265">
    <property type="entry name" value="Complex1_LYR_ETFRF1_LYRM5"/>
    <property type="match status" value="1"/>
</dbReference>
<dbReference type="GO" id="GO:0022904">
    <property type="term" value="P:respiratory electron transport chain"/>
    <property type="evidence" value="ECO:0007669"/>
    <property type="project" value="TreeGrafter"/>
</dbReference>